<dbReference type="EMBL" id="JAUTWS010000070">
    <property type="protein sequence ID" value="MDO9713090.1"/>
    <property type="molecule type" value="Genomic_DNA"/>
</dbReference>
<protein>
    <submittedName>
        <fullName evidence="2">PEP-CTERM sorting domain-containing protein</fullName>
    </submittedName>
</protein>
<accession>A0ABT9EAK2</accession>
<dbReference type="Pfam" id="PF07589">
    <property type="entry name" value="PEP-CTERM"/>
    <property type="match status" value="1"/>
</dbReference>
<proteinExistence type="predicted"/>
<name>A0ABT9EAK2_9PROT</name>
<dbReference type="Proteomes" id="UP001243009">
    <property type="component" value="Unassembled WGS sequence"/>
</dbReference>
<gene>
    <name evidence="2" type="ORF">Q7A36_32480</name>
</gene>
<evidence type="ECO:0000259" key="1">
    <source>
        <dbReference type="Pfam" id="PF07589"/>
    </source>
</evidence>
<dbReference type="NCBIfam" id="TIGR02595">
    <property type="entry name" value="PEP_CTERM"/>
    <property type="match status" value="1"/>
</dbReference>
<evidence type="ECO:0000313" key="2">
    <source>
        <dbReference type="EMBL" id="MDO9713090.1"/>
    </source>
</evidence>
<feature type="domain" description="Ice-binding protein C-terminal" evidence="1">
    <location>
        <begin position="221"/>
        <end position="244"/>
    </location>
</feature>
<comment type="caution">
    <text evidence="2">The sequence shown here is derived from an EMBL/GenBank/DDBJ whole genome shotgun (WGS) entry which is preliminary data.</text>
</comment>
<dbReference type="RefSeq" id="WP_305107950.1">
    <property type="nucleotide sequence ID" value="NZ_JAUTWS010000070.1"/>
</dbReference>
<sequence>MLVGILYSGSHHPERRRGIPKVHQEYVFLAQGLLPLAQAQDRWVRQKGLLMHISKIVAAAALATTIGAGASQAAPLPLIDGTMAVALIGISGTPIGSIGTGTSFSSVTSIVSSVTGEFAPAVTAGTAFSTSAIGSVGSTVTFSATFGTFSGTVQSETASGPVNNRTLVGYILGTFTPDGALSSYGTGPASLTFSFTQTGGPSGSISGSYTLASPPSPPSGVPEPMSLALFGMGLAGLGVAARRKA</sequence>
<organism evidence="2 3">
    <name type="scientific">Paracraurococcus lichenis</name>
    <dbReference type="NCBI Taxonomy" id="3064888"/>
    <lineage>
        <taxon>Bacteria</taxon>
        <taxon>Pseudomonadati</taxon>
        <taxon>Pseudomonadota</taxon>
        <taxon>Alphaproteobacteria</taxon>
        <taxon>Acetobacterales</taxon>
        <taxon>Roseomonadaceae</taxon>
        <taxon>Paracraurococcus</taxon>
    </lineage>
</organism>
<dbReference type="InterPro" id="IPR013424">
    <property type="entry name" value="Ice-binding_C"/>
</dbReference>
<keyword evidence="3" id="KW-1185">Reference proteome</keyword>
<evidence type="ECO:0000313" key="3">
    <source>
        <dbReference type="Proteomes" id="UP001243009"/>
    </source>
</evidence>
<reference evidence="2 3" key="1">
    <citation type="submission" date="2023-08" db="EMBL/GenBank/DDBJ databases">
        <title>The draft genome sequence of Paracraurococcus sp. LOR1-02.</title>
        <authorList>
            <person name="Kingkaew E."/>
            <person name="Tanasupawat S."/>
        </authorList>
    </citation>
    <scope>NUCLEOTIDE SEQUENCE [LARGE SCALE GENOMIC DNA]</scope>
    <source>
        <strain evidence="2 3">LOR1-02</strain>
    </source>
</reference>